<evidence type="ECO:0000313" key="6">
    <source>
        <dbReference type="Ensembl" id="ENSPKIP00000037385.1"/>
    </source>
</evidence>
<evidence type="ECO:0000256" key="4">
    <source>
        <dbReference type="ARBA" id="ARBA00023212"/>
    </source>
</evidence>
<sequence>MNPDLATSASLFRSLELGTGKPGSLPGVTSLAGVETELQKMLIDERMRCEHHKTNYQTLKVEHTRLQDEFTRGQSEVKRLLSEKQNSQEQMQILLAELRGELLDKTRELEELKLQVLSPQKLELLRSQIQQELEAPVRDRFTQLEEEAERYRSEFNRVRYDYTFLKSEFDHLKEEHARELDDMRLRLDAEVSRLERDKEDLSARLLSSDPERDGKRVEALLREKAQLHLRLKGLEAEVAQLRAERDNSGMQAKNVQRVQLRQLAESQAAIKVLEAEKQSLRIQQDRLDGELQLSQEQSGLLTARLHKAEREVSALTSQLEEMRHSHKLEVANVRLECVRARGELEAERDALQSKVEGLQSDMDDLKVALERNKEHLAEKEREMIRKVQAAREQELHKMAAVQEEKLELENRVTDLEQQRTLQEAAEISQKEQCEERFRAAQLGEETARKEASSLKIRIQQQARQLEELEKEKTENGDLRKQNQELTVQLSSLSHSESELLDANRRLREALERLREDQRSARCQAERAQLEAERVLEERRVEWLQEKHQLQEREAQLETKGSQAREKLQRAALAQKKRKTMSELKEKKLQDKIQLLEARIEQMEIEKSTENKKVFSEEQLQLQRRLKELHRRHGEFRRLLLGTQSAPGPPDEQHQRQLSSLRRRLEELETMQQQQLEDLGGPL</sequence>
<dbReference type="GO" id="GO:0005813">
    <property type="term" value="C:centrosome"/>
    <property type="evidence" value="ECO:0007669"/>
    <property type="project" value="UniProtKB-SubCell"/>
</dbReference>
<keyword evidence="2" id="KW-0963">Cytoplasm</keyword>
<dbReference type="Ensembl" id="ENSPKIT00000018348.1">
    <property type="protein sequence ID" value="ENSPKIP00000037385.1"/>
    <property type="gene ID" value="ENSPKIG00000015577.1"/>
</dbReference>
<keyword evidence="4" id="KW-0206">Cytoskeleton</keyword>
<dbReference type="GO" id="GO:0097539">
    <property type="term" value="C:ciliary transition fiber"/>
    <property type="evidence" value="ECO:0007669"/>
    <property type="project" value="TreeGrafter"/>
</dbReference>
<dbReference type="PANTHER" id="PTHR23170:SF2">
    <property type="entry name" value="CENTROSOMAL PROTEIN OF 83 KDA"/>
    <property type="match status" value="1"/>
</dbReference>
<protein>
    <submittedName>
        <fullName evidence="6">Centrosomal protein 83</fullName>
    </submittedName>
</protein>
<reference evidence="6" key="2">
    <citation type="submission" date="2025-09" db="UniProtKB">
        <authorList>
            <consortium name="Ensembl"/>
        </authorList>
    </citation>
    <scope>IDENTIFICATION</scope>
</reference>
<dbReference type="InterPro" id="IPR052116">
    <property type="entry name" value="Centro_Cilium_Assembly"/>
</dbReference>
<dbReference type="GO" id="GO:0060271">
    <property type="term" value="P:cilium assembly"/>
    <property type="evidence" value="ECO:0007669"/>
    <property type="project" value="Ensembl"/>
</dbReference>
<evidence type="ECO:0000313" key="7">
    <source>
        <dbReference type="Proteomes" id="UP000261540"/>
    </source>
</evidence>
<feature type="coiled-coil region" evidence="5">
    <location>
        <begin position="49"/>
        <end position="115"/>
    </location>
</feature>
<dbReference type="GO" id="GO:0051660">
    <property type="term" value="P:establishment of centrosome localization"/>
    <property type="evidence" value="ECO:0007669"/>
    <property type="project" value="TreeGrafter"/>
</dbReference>
<dbReference type="PANTHER" id="PTHR23170">
    <property type="entry name" value="NY-REN-58 ANTIGEN"/>
    <property type="match status" value="1"/>
</dbReference>
<evidence type="ECO:0000256" key="2">
    <source>
        <dbReference type="ARBA" id="ARBA00022490"/>
    </source>
</evidence>
<keyword evidence="7" id="KW-1185">Reference proteome</keyword>
<evidence type="ECO:0000256" key="1">
    <source>
        <dbReference type="ARBA" id="ARBA00004300"/>
    </source>
</evidence>
<dbReference type="AlphaFoldDB" id="A0A3B3T3Z2"/>
<evidence type="ECO:0000256" key="5">
    <source>
        <dbReference type="SAM" id="Coils"/>
    </source>
</evidence>
<dbReference type="GeneTree" id="ENSGT00940000154003"/>
<accession>A0A3B3T3Z2</accession>
<reference evidence="6" key="1">
    <citation type="submission" date="2025-08" db="UniProtKB">
        <authorList>
            <consortium name="Ensembl"/>
        </authorList>
    </citation>
    <scope>IDENTIFICATION</scope>
</reference>
<evidence type="ECO:0000256" key="3">
    <source>
        <dbReference type="ARBA" id="ARBA00023054"/>
    </source>
</evidence>
<organism evidence="6 7">
    <name type="scientific">Paramormyrops kingsleyae</name>
    <dbReference type="NCBI Taxonomy" id="1676925"/>
    <lineage>
        <taxon>Eukaryota</taxon>
        <taxon>Metazoa</taxon>
        <taxon>Chordata</taxon>
        <taxon>Craniata</taxon>
        <taxon>Vertebrata</taxon>
        <taxon>Euteleostomi</taxon>
        <taxon>Actinopterygii</taxon>
        <taxon>Neopterygii</taxon>
        <taxon>Teleostei</taxon>
        <taxon>Osteoglossocephala</taxon>
        <taxon>Osteoglossomorpha</taxon>
        <taxon>Osteoglossiformes</taxon>
        <taxon>Mormyridae</taxon>
        <taxon>Paramormyrops</taxon>
    </lineage>
</organism>
<dbReference type="STRING" id="1676925.ENSPKIP00000037385"/>
<keyword evidence="3 5" id="KW-0175">Coiled coil</keyword>
<feature type="coiled-coil region" evidence="5">
    <location>
        <begin position="177"/>
        <end position="677"/>
    </location>
</feature>
<name>A0A3B3T3Z2_9TELE</name>
<comment type="subcellular location">
    <subcellularLocation>
        <location evidence="1">Cytoplasm</location>
        <location evidence="1">Cytoskeleton</location>
        <location evidence="1">Microtubule organizing center</location>
        <location evidence="1">Centrosome</location>
    </subcellularLocation>
</comment>
<dbReference type="GO" id="GO:0005814">
    <property type="term" value="C:centriole"/>
    <property type="evidence" value="ECO:0007669"/>
    <property type="project" value="TreeGrafter"/>
</dbReference>
<proteinExistence type="predicted"/>
<dbReference type="GO" id="GO:0005794">
    <property type="term" value="C:Golgi apparatus"/>
    <property type="evidence" value="ECO:0007669"/>
    <property type="project" value="TreeGrafter"/>
</dbReference>
<dbReference type="Proteomes" id="UP000261540">
    <property type="component" value="Unplaced"/>
</dbReference>